<keyword evidence="2" id="KW-1185">Reference proteome</keyword>
<dbReference type="NCBIfam" id="NF043076">
    <property type="entry name" value="PHA_gran_PhaM"/>
    <property type="match status" value="1"/>
</dbReference>
<name>A0ABT7DW54_9NEIS</name>
<dbReference type="RefSeq" id="WP_284100582.1">
    <property type="nucleotide sequence ID" value="NZ_JARRAF010000008.1"/>
</dbReference>
<organism evidence="1 2">
    <name type="scientific">Parachitinimonas caeni</name>
    <dbReference type="NCBI Taxonomy" id="3031301"/>
    <lineage>
        <taxon>Bacteria</taxon>
        <taxon>Pseudomonadati</taxon>
        <taxon>Pseudomonadota</taxon>
        <taxon>Betaproteobacteria</taxon>
        <taxon>Neisseriales</taxon>
        <taxon>Chitinibacteraceae</taxon>
        <taxon>Parachitinimonas</taxon>
    </lineage>
</organism>
<reference evidence="1" key="1">
    <citation type="submission" date="2023-03" db="EMBL/GenBank/DDBJ databases">
        <title>Chitinimonas shenzhenensis gen. nov., sp. nov., a novel member of family Burkholderiaceae isolated from activated sludge collected in Shen Zhen, China.</title>
        <authorList>
            <person name="Wang X."/>
        </authorList>
    </citation>
    <scope>NUCLEOTIDE SEQUENCE</scope>
    <source>
        <strain evidence="1">DQS-5</strain>
    </source>
</reference>
<proteinExistence type="predicted"/>
<dbReference type="InterPro" id="IPR050026">
    <property type="entry name" value="PHA_gran_PhaM_N"/>
</dbReference>
<gene>
    <name evidence="1" type="ORF">PZA18_09460</name>
</gene>
<comment type="caution">
    <text evidence="1">The sequence shown here is derived from an EMBL/GenBank/DDBJ whole genome shotgun (WGS) entry which is preliminary data.</text>
</comment>
<evidence type="ECO:0000313" key="2">
    <source>
        <dbReference type="Proteomes" id="UP001172778"/>
    </source>
</evidence>
<dbReference type="EMBL" id="JARRAF010000008">
    <property type="protein sequence ID" value="MDK2124275.1"/>
    <property type="molecule type" value="Genomic_DNA"/>
</dbReference>
<accession>A0ABT7DW54</accession>
<dbReference type="Proteomes" id="UP001172778">
    <property type="component" value="Unassembled WGS sequence"/>
</dbReference>
<evidence type="ECO:0000313" key="1">
    <source>
        <dbReference type="EMBL" id="MDK2124275.1"/>
    </source>
</evidence>
<protein>
    <submittedName>
        <fullName evidence="1">Uncharacterized protein</fullName>
    </submittedName>
</protein>
<sequence>MSDDFKSSDPFGFFRNLWKPMESQMQNFMPPLTEEELDRRITELKTIEHWLNMQLGMLQMSIKTLELQKTGLSAMKRMDKEPPAKPPGK</sequence>